<sequence>MGDVIESFLTHPDPERFGGCLDGKENLLDNHGQLKKKQSPGARPWKNAYKITWLRKFQATPSDSEKQLQRSRRWYQSASIGRWCWTVIPYIIVVGSGIYFLVTSLTTVAGRAGSRTYAFSMTWGAADQNALGLLNMNITSRQPALTKREHVSNLLFPGSSPTLRNSIIMFANMWHWLLSLLYIQCNSVLTCMCAEAEWQSYARKRKSLRVTTPRGLQRSTYFVSVPMRYGLAFQLAFPVLHWTLSQGVFLVVIQGFWQGSAEYEGTNNLPFLAFSFWPIFTSILIGISILSVLVTVSLKRHANIMPMGATCSAVISAACHPPAEDVEAHLFPVQWGRVPPRAKSLAKLADTENPSGSDEVDTTLAQHHVTSNPPEPQHLEITSQSGQSQSVKGHHYELVPPSASRDDQNLQGSDIDSTAEEQQQHSGREEDVPLMMQVSPSQRSMVKPPSCTTTEIRTPAQDNMRHYTFTTYAHVECATSEEKYPDLYLKHDCEYH</sequence>
<feature type="transmembrane region" description="Helical" evidence="2">
    <location>
        <begin position="235"/>
        <end position="257"/>
    </location>
</feature>
<keyword evidence="4" id="KW-1185">Reference proteome</keyword>
<feature type="transmembrane region" description="Helical" evidence="2">
    <location>
        <begin position="277"/>
        <end position="298"/>
    </location>
</feature>
<gene>
    <name evidence="3" type="ORF">A1O3_00895</name>
</gene>
<comment type="caution">
    <text evidence="3">The sequence shown here is derived from an EMBL/GenBank/DDBJ whole genome shotgun (WGS) entry which is preliminary data.</text>
</comment>
<feature type="compositionally biased region" description="Polar residues" evidence="1">
    <location>
        <begin position="409"/>
        <end position="421"/>
    </location>
</feature>
<dbReference type="GeneID" id="19165035"/>
<evidence type="ECO:0000256" key="1">
    <source>
        <dbReference type="SAM" id="MobiDB-lite"/>
    </source>
</evidence>
<dbReference type="PANTHER" id="PTHR35395:SF1">
    <property type="entry name" value="DUF6536 DOMAIN-CONTAINING PROTEIN"/>
    <property type="match status" value="1"/>
</dbReference>
<dbReference type="eggNOG" id="ENOG502RYAY">
    <property type="taxonomic scope" value="Eukaryota"/>
</dbReference>
<accession>W9YRU0</accession>
<feature type="compositionally biased region" description="Basic and acidic residues" evidence="1">
    <location>
        <begin position="422"/>
        <end position="431"/>
    </location>
</feature>
<keyword evidence="2" id="KW-0472">Membrane</keyword>
<reference evidence="3 4" key="1">
    <citation type="submission" date="2013-03" db="EMBL/GenBank/DDBJ databases">
        <title>The Genome Sequence of Capronia epimyces CBS 606.96.</title>
        <authorList>
            <consortium name="The Broad Institute Genomics Platform"/>
            <person name="Cuomo C."/>
            <person name="de Hoog S."/>
            <person name="Gorbushina A."/>
            <person name="Walker B."/>
            <person name="Young S.K."/>
            <person name="Zeng Q."/>
            <person name="Gargeya S."/>
            <person name="Fitzgerald M."/>
            <person name="Haas B."/>
            <person name="Abouelleil A."/>
            <person name="Allen A.W."/>
            <person name="Alvarado L."/>
            <person name="Arachchi H.M."/>
            <person name="Berlin A.M."/>
            <person name="Chapman S.B."/>
            <person name="Gainer-Dewar J."/>
            <person name="Goldberg J."/>
            <person name="Griggs A."/>
            <person name="Gujja S."/>
            <person name="Hansen M."/>
            <person name="Howarth C."/>
            <person name="Imamovic A."/>
            <person name="Ireland A."/>
            <person name="Larimer J."/>
            <person name="McCowan C."/>
            <person name="Murphy C."/>
            <person name="Pearson M."/>
            <person name="Poon T.W."/>
            <person name="Priest M."/>
            <person name="Roberts A."/>
            <person name="Saif S."/>
            <person name="Shea T."/>
            <person name="Sisk P."/>
            <person name="Sykes S."/>
            <person name="Wortman J."/>
            <person name="Nusbaum C."/>
            <person name="Birren B."/>
        </authorList>
    </citation>
    <scope>NUCLEOTIDE SEQUENCE [LARGE SCALE GENOMIC DNA]</scope>
    <source>
        <strain evidence="3 4">CBS 606.96</strain>
    </source>
</reference>
<evidence type="ECO:0000256" key="2">
    <source>
        <dbReference type="SAM" id="Phobius"/>
    </source>
</evidence>
<protein>
    <submittedName>
        <fullName evidence="3">Uncharacterized protein</fullName>
    </submittedName>
</protein>
<dbReference type="HOGENOM" id="CLU_549803_0_0_1"/>
<name>W9YRU0_9EURO</name>
<feature type="transmembrane region" description="Helical" evidence="2">
    <location>
        <begin position="80"/>
        <end position="102"/>
    </location>
</feature>
<dbReference type="PANTHER" id="PTHR35395">
    <property type="entry name" value="DUF6536 DOMAIN-CONTAINING PROTEIN"/>
    <property type="match status" value="1"/>
</dbReference>
<dbReference type="OrthoDB" id="5429634at2759"/>
<evidence type="ECO:0000313" key="3">
    <source>
        <dbReference type="EMBL" id="EXJ92345.1"/>
    </source>
</evidence>
<feature type="region of interest" description="Disordered" evidence="1">
    <location>
        <begin position="368"/>
        <end position="434"/>
    </location>
</feature>
<organism evidence="3 4">
    <name type="scientific">Capronia epimyces CBS 606.96</name>
    <dbReference type="NCBI Taxonomy" id="1182542"/>
    <lineage>
        <taxon>Eukaryota</taxon>
        <taxon>Fungi</taxon>
        <taxon>Dikarya</taxon>
        <taxon>Ascomycota</taxon>
        <taxon>Pezizomycotina</taxon>
        <taxon>Eurotiomycetes</taxon>
        <taxon>Chaetothyriomycetidae</taxon>
        <taxon>Chaetothyriales</taxon>
        <taxon>Herpotrichiellaceae</taxon>
        <taxon>Capronia</taxon>
    </lineage>
</organism>
<feature type="compositionally biased region" description="Polar residues" evidence="1">
    <location>
        <begin position="380"/>
        <end position="391"/>
    </location>
</feature>
<dbReference type="Proteomes" id="UP000019478">
    <property type="component" value="Unassembled WGS sequence"/>
</dbReference>
<keyword evidence="2" id="KW-1133">Transmembrane helix</keyword>
<dbReference type="RefSeq" id="XP_007729235.1">
    <property type="nucleotide sequence ID" value="XM_007731045.1"/>
</dbReference>
<dbReference type="STRING" id="1182542.W9YRU0"/>
<proteinExistence type="predicted"/>
<evidence type="ECO:0000313" key="4">
    <source>
        <dbReference type="Proteomes" id="UP000019478"/>
    </source>
</evidence>
<dbReference type="EMBL" id="AMGY01000001">
    <property type="protein sequence ID" value="EXJ92345.1"/>
    <property type="molecule type" value="Genomic_DNA"/>
</dbReference>
<keyword evidence="2" id="KW-0812">Transmembrane</keyword>
<dbReference type="AlphaFoldDB" id="W9YRU0"/>